<evidence type="ECO:0000256" key="7">
    <source>
        <dbReference type="ARBA" id="ARBA00023136"/>
    </source>
</evidence>
<evidence type="ECO:0000256" key="1">
    <source>
        <dbReference type="ARBA" id="ARBA00004651"/>
    </source>
</evidence>
<feature type="transmembrane region" description="Helical" evidence="8">
    <location>
        <begin position="537"/>
        <end position="557"/>
    </location>
</feature>
<comment type="caution">
    <text evidence="10">The sequence shown here is derived from an EMBL/GenBank/DDBJ whole genome shotgun (WGS) entry which is preliminary data.</text>
</comment>
<feature type="transmembrane region" description="Helical" evidence="8">
    <location>
        <begin position="15"/>
        <end position="32"/>
    </location>
</feature>
<dbReference type="Pfam" id="PF06826">
    <property type="entry name" value="Asp-Al_Ex"/>
    <property type="match status" value="2"/>
</dbReference>
<dbReference type="InterPro" id="IPR036721">
    <property type="entry name" value="RCK_C_sf"/>
</dbReference>
<evidence type="ECO:0000256" key="2">
    <source>
        <dbReference type="ARBA" id="ARBA00009854"/>
    </source>
</evidence>
<feature type="transmembrane region" description="Helical" evidence="8">
    <location>
        <begin position="164"/>
        <end position="185"/>
    </location>
</feature>
<dbReference type="InterPro" id="IPR006037">
    <property type="entry name" value="RCK_C"/>
</dbReference>
<feature type="transmembrane region" description="Helical" evidence="8">
    <location>
        <begin position="502"/>
        <end position="525"/>
    </location>
</feature>
<dbReference type="Gene3D" id="3.30.70.1450">
    <property type="entry name" value="Regulator of K+ conductance, C-terminal domain"/>
    <property type="match status" value="2"/>
</dbReference>
<feature type="transmembrane region" description="Helical" evidence="8">
    <location>
        <begin position="380"/>
        <end position="399"/>
    </location>
</feature>
<comment type="similarity">
    <text evidence="2">Belongs to the AAE transporter (TC 2.A.81) family.</text>
</comment>
<evidence type="ECO:0000256" key="4">
    <source>
        <dbReference type="ARBA" id="ARBA00022475"/>
    </source>
</evidence>
<feature type="transmembrane region" description="Helical" evidence="8">
    <location>
        <begin position="71"/>
        <end position="89"/>
    </location>
</feature>
<dbReference type="NCBIfam" id="TIGR01625">
    <property type="entry name" value="YidE_YbjL_dupl"/>
    <property type="match status" value="2"/>
</dbReference>
<feature type="transmembrane region" description="Helical" evidence="8">
    <location>
        <begin position="39"/>
        <end position="56"/>
    </location>
</feature>
<dbReference type="PANTHER" id="PTHR30445">
    <property type="entry name" value="K(+)_H(+) ANTIPORTER SUBUNIT KHTT"/>
    <property type="match status" value="1"/>
</dbReference>
<dbReference type="SUPFAM" id="SSF116726">
    <property type="entry name" value="TrkA C-terminal domain-like"/>
    <property type="match status" value="2"/>
</dbReference>
<evidence type="ECO:0000256" key="6">
    <source>
        <dbReference type="ARBA" id="ARBA00022989"/>
    </source>
</evidence>
<name>A0A6M1S0F0_9BACT</name>
<keyword evidence="4" id="KW-1003">Cell membrane</keyword>
<dbReference type="InterPro" id="IPR006512">
    <property type="entry name" value="YidE_YbjL"/>
</dbReference>
<feature type="transmembrane region" description="Helical" evidence="8">
    <location>
        <begin position="442"/>
        <end position="460"/>
    </location>
</feature>
<dbReference type="AlphaFoldDB" id="A0A6M1S0F0"/>
<evidence type="ECO:0000313" key="11">
    <source>
        <dbReference type="Proteomes" id="UP000477311"/>
    </source>
</evidence>
<evidence type="ECO:0000313" key="10">
    <source>
        <dbReference type="EMBL" id="NGO38840.1"/>
    </source>
</evidence>
<accession>A0A6M1S0F0</accession>
<dbReference type="PROSITE" id="PS51202">
    <property type="entry name" value="RCK_C"/>
    <property type="match status" value="2"/>
</dbReference>
<keyword evidence="7 8" id="KW-0472">Membrane</keyword>
<evidence type="ECO:0000256" key="8">
    <source>
        <dbReference type="SAM" id="Phobius"/>
    </source>
</evidence>
<keyword evidence="6 8" id="KW-1133">Transmembrane helix</keyword>
<dbReference type="NCBIfam" id="NF003007">
    <property type="entry name" value="PRK03818.1"/>
    <property type="match status" value="1"/>
</dbReference>
<feature type="domain" description="RCK C-terminal" evidence="9">
    <location>
        <begin position="199"/>
        <end position="285"/>
    </location>
</feature>
<evidence type="ECO:0000256" key="3">
    <source>
        <dbReference type="ARBA" id="ARBA00022448"/>
    </source>
</evidence>
<dbReference type="Proteomes" id="UP000477311">
    <property type="component" value="Unassembled WGS sequence"/>
</dbReference>
<dbReference type="PANTHER" id="PTHR30445:SF3">
    <property type="entry name" value="TRANSPORT PROTEIN YIDE-RELATED"/>
    <property type="match status" value="1"/>
</dbReference>
<gene>
    <name evidence="10" type="ORF">G4L39_05450</name>
</gene>
<reference evidence="10 11" key="1">
    <citation type="submission" date="2020-02" db="EMBL/GenBank/DDBJ databases">
        <title>Draft genome sequence of Limisphaera ngatamarikiensis NGM72.4T, a thermophilic Verrucomicrobia grouped in subdivision 3.</title>
        <authorList>
            <person name="Carere C.R."/>
            <person name="Steen J."/>
            <person name="Hugenholtz P."/>
            <person name="Stott M.B."/>
        </authorList>
    </citation>
    <scope>NUCLEOTIDE SEQUENCE [LARGE SCALE GENOMIC DNA]</scope>
    <source>
        <strain evidence="10 11">NGM72.4</strain>
    </source>
</reference>
<feature type="transmembrane region" description="Helical" evidence="8">
    <location>
        <begin position="472"/>
        <end position="490"/>
    </location>
</feature>
<dbReference type="Pfam" id="PF02080">
    <property type="entry name" value="TrkA_C"/>
    <property type="match status" value="2"/>
</dbReference>
<sequence length="559" mass="60160">MLGWWTEFQQTQPTAHALWVLSVVGAMGLALGSVRFRGLSLGVAGTLFVGLVFGHLGCRIQPEVRAFVQEFGLILFVYTIGMQVGPGLMDSLRRQGAELNVGAALVVGLGAVLAVGLGLWWGFHVGAVAGLFAGATTNTPALGAAQEALRVARQPDPVGLALPAMAYAVTYPFGIVGIILAMLALRTWHRIDLEEEKRRFLEEQRAGQESLTYLNVELRNPNLDGLTVRQLPGIDKLGVVISRLRKAGQKEVQVPRADTVLNVGDVMVVVGRARAVQQFRMIVGRVAGEDLTRVEGPVTYARVVVTNRDCVGRTLRQLALNHRLGVTVTRLTRADVELPVTPDLRLQYGDMLRLVGRREDLARAAQLLGNAVEELNHTRLVPVFVGIALGILAGSLSVQPGSMPAPVRLGLAGGPLLAAIVLSRLGKLGPLVWYMPVNANLLLRELGIVLFLACVGLRAGEHFQSSLQGVEGWLWMAAGAAVTAVPLLVVGSWLRRMRRMNYLSICGLLAGSMTDPPALAFAQALCKSDAPAVAYSTVYPLTMILRIVVAQLIVLLWPR</sequence>
<keyword evidence="5 8" id="KW-0812">Transmembrane</keyword>
<dbReference type="GO" id="GO:0006813">
    <property type="term" value="P:potassium ion transport"/>
    <property type="evidence" value="ECO:0007669"/>
    <property type="project" value="InterPro"/>
</dbReference>
<comment type="subcellular location">
    <subcellularLocation>
        <location evidence="1">Cell membrane</location>
        <topology evidence="1">Multi-pass membrane protein</topology>
    </subcellularLocation>
</comment>
<keyword evidence="11" id="KW-1185">Reference proteome</keyword>
<dbReference type="InterPro" id="IPR050144">
    <property type="entry name" value="AAE_transporter"/>
</dbReference>
<evidence type="ECO:0000256" key="5">
    <source>
        <dbReference type="ARBA" id="ARBA00022692"/>
    </source>
</evidence>
<organism evidence="10 11">
    <name type="scientific">Limisphaera ngatamarikiensis</name>
    <dbReference type="NCBI Taxonomy" id="1324935"/>
    <lineage>
        <taxon>Bacteria</taxon>
        <taxon>Pseudomonadati</taxon>
        <taxon>Verrucomicrobiota</taxon>
        <taxon>Verrucomicrobiia</taxon>
        <taxon>Limisphaerales</taxon>
        <taxon>Limisphaeraceae</taxon>
        <taxon>Limisphaera</taxon>
    </lineage>
</organism>
<protein>
    <submittedName>
        <fullName evidence="10">Putative transporter</fullName>
    </submittedName>
</protein>
<keyword evidence="3" id="KW-0813">Transport</keyword>
<dbReference type="GO" id="GO:0008324">
    <property type="term" value="F:monoatomic cation transmembrane transporter activity"/>
    <property type="evidence" value="ECO:0007669"/>
    <property type="project" value="InterPro"/>
</dbReference>
<dbReference type="EMBL" id="JAAKYA010000032">
    <property type="protein sequence ID" value="NGO38840.1"/>
    <property type="molecule type" value="Genomic_DNA"/>
</dbReference>
<feature type="domain" description="RCK C-terminal" evidence="9">
    <location>
        <begin position="286"/>
        <end position="370"/>
    </location>
</feature>
<proteinExistence type="inferred from homology"/>
<feature type="transmembrane region" description="Helical" evidence="8">
    <location>
        <begin position="101"/>
        <end position="123"/>
    </location>
</feature>
<evidence type="ECO:0000259" key="9">
    <source>
        <dbReference type="PROSITE" id="PS51202"/>
    </source>
</evidence>
<dbReference type="RefSeq" id="WP_165106529.1">
    <property type="nucleotide sequence ID" value="NZ_JAAKYA010000032.1"/>
</dbReference>
<dbReference type="GO" id="GO:0005886">
    <property type="term" value="C:plasma membrane"/>
    <property type="evidence" value="ECO:0007669"/>
    <property type="project" value="UniProtKB-SubCell"/>
</dbReference>